<gene>
    <name evidence="1" type="ORF">IC230_09895</name>
</gene>
<dbReference type="Proteomes" id="UP000653797">
    <property type="component" value="Unassembled WGS sequence"/>
</dbReference>
<protein>
    <submittedName>
        <fullName evidence="1">Uncharacterized protein</fullName>
    </submittedName>
</protein>
<comment type="caution">
    <text evidence="1">The sequence shown here is derived from an EMBL/GenBank/DDBJ whole genome shotgun (WGS) entry which is preliminary data.</text>
</comment>
<keyword evidence="2" id="KW-1185">Reference proteome</keyword>
<reference evidence="1" key="1">
    <citation type="submission" date="2020-09" db="EMBL/GenBank/DDBJ databases">
        <authorList>
            <person name="Kim M.K."/>
        </authorList>
    </citation>
    <scope>NUCLEOTIDE SEQUENCE</scope>
    <source>
        <strain evidence="1">BT704</strain>
    </source>
</reference>
<name>A0A927B0D0_9BACT</name>
<dbReference type="RefSeq" id="WP_191038829.1">
    <property type="nucleotide sequence ID" value="NZ_JACXAA010000003.1"/>
</dbReference>
<proteinExistence type="predicted"/>
<dbReference type="EMBL" id="JACXAA010000003">
    <property type="protein sequence ID" value="MBD2753199.1"/>
    <property type="molecule type" value="Genomic_DNA"/>
</dbReference>
<accession>A0A927B0D0</accession>
<evidence type="ECO:0000313" key="2">
    <source>
        <dbReference type="Proteomes" id="UP000653797"/>
    </source>
</evidence>
<dbReference type="InterPro" id="IPR045459">
    <property type="entry name" value="DUF5908"/>
</dbReference>
<sequence>MPVEIRELAIKINLSDEGGASAGTAGAESGQEAQQALIEAVVDKVLMILREQEER</sequence>
<dbReference type="AlphaFoldDB" id="A0A927B0D0"/>
<evidence type="ECO:0000313" key="1">
    <source>
        <dbReference type="EMBL" id="MBD2753199.1"/>
    </source>
</evidence>
<dbReference type="Pfam" id="PF19265">
    <property type="entry name" value="DUF5908"/>
    <property type="match status" value="1"/>
</dbReference>
<organism evidence="1 2">
    <name type="scientific">Spirosoma validum</name>
    <dbReference type="NCBI Taxonomy" id="2771355"/>
    <lineage>
        <taxon>Bacteria</taxon>
        <taxon>Pseudomonadati</taxon>
        <taxon>Bacteroidota</taxon>
        <taxon>Cytophagia</taxon>
        <taxon>Cytophagales</taxon>
        <taxon>Cytophagaceae</taxon>
        <taxon>Spirosoma</taxon>
    </lineage>
</organism>